<dbReference type="Proteomes" id="UP001607302">
    <property type="component" value="Unassembled WGS sequence"/>
</dbReference>
<keyword evidence="6" id="KW-0325">Glycoprotein</keyword>
<keyword evidence="8" id="KW-0813">Transport</keyword>
<evidence type="ECO:0000256" key="1">
    <source>
        <dbReference type="ARBA" id="ARBA00004651"/>
    </source>
</evidence>
<dbReference type="GO" id="GO:0005886">
    <property type="term" value="C:plasma membrane"/>
    <property type="evidence" value="ECO:0007669"/>
    <property type="project" value="UniProtKB-SubCell"/>
</dbReference>
<comment type="subcellular location">
    <subcellularLocation>
        <location evidence="1">Cell membrane</location>
        <topology evidence="1">Multi-pass membrane protein</topology>
    </subcellularLocation>
</comment>
<dbReference type="SUPFAM" id="SSF103473">
    <property type="entry name" value="MFS general substrate transporter"/>
    <property type="match status" value="1"/>
</dbReference>
<dbReference type="InterPro" id="IPR050549">
    <property type="entry name" value="MFS_Trehalose_Transporter"/>
</dbReference>
<evidence type="ECO:0000256" key="9">
    <source>
        <dbReference type="SAM" id="Phobius"/>
    </source>
</evidence>
<dbReference type="PANTHER" id="PTHR48021">
    <property type="match status" value="1"/>
</dbReference>
<feature type="transmembrane region" description="Helical" evidence="9">
    <location>
        <begin position="422"/>
        <end position="441"/>
    </location>
</feature>
<feature type="transmembrane region" description="Helical" evidence="9">
    <location>
        <begin position="462"/>
        <end position="482"/>
    </location>
</feature>
<reference evidence="11 12" key="1">
    <citation type="journal article" date="2024" name="Ann. Entomol. Soc. Am.">
        <title>Genomic analyses of the southern and eastern yellowjacket wasps (Hymenoptera: Vespidae) reveal evolutionary signatures of social life.</title>
        <authorList>
            <person name="Catto M.A."/>
            <person name="Caine P.B."/>
            <person name="Orr S.E."/>
            <person name="Hunt B.G."/>
            <person name="Goodisman M.A.D."/>
        </authorList>
    </citation>
    <scope>NUCLEOTIDE SEQUENCE [LARGE SCALE GENOMIC DNA]</scope>
    <source>
        <strain evidence="11">233</strain>
        <tissue evidence="11">Head and thorax</tissue>
    </source>
</reference>
<dbReference type="InterPro" id="IPR020846">
    <property type="entry name" value="MFS_dom"/>
</dbReference>
<evidence type="ECO:0000256" key="7">
    <source>
        <dbReference type="ARBA" id="ARBA00024348"/>
    </source>
</evidence>
<dbReference type="NCBIfam" id="TIGR00879">
    <property type="entry name" value="SP"/>
    <property type="match status" value="1"/>
</dbReference>
<proteinExistence type="inferred from homology"/>
<dbReference type="EMBL" id="JAUDFV010000025">
    <property type="protein sequence ID" value="KAL2738759.1"/>
    <property type="molecule type" value="Genomic_DNA"/>
</dbReference>
<dbReference type="AlphaFoldDB" id="A0ABD2C145"/>
<dbReference type="InterPro" id="IPR036259">
    <property type="entry name" value="MFS_trans_sf"/>
</dbReference>
<dbReference type="InterPro" id="IPR005828">
    <property type="entry name" value="MFS_sugar_transport-like"/>
</dbReference>
<feature type="transmembrane region" description="Helical" evidence="9">
    <location>
        <begin position="323"/>
        <end position="346"/>
    </location>
</feature>
<feature type="transmembrane region" description="Helical" evidence="9">
    <location>
        <begin position="155"/>
        <end position="174"/>
    </location>
</feature>
<comment type="similarity">
    <text evidence="7">Belongs to the major facilitator superfamily. Sugar transporter (TC 2.A.1.1) family. Trehalose transporter subfamily.</text>
</comment>
<evidence type="ECO:0000256" key="8">
    <source>
        <dbReference type="RuleBase" id="RU003346"/>
    </source>
</evidence>
<dbReference type="FunFam" id="1.20.1250.20:FF:000055">
    <property type="entry name" value="Facilitated trehalose transporter Tret1-2 homolog"/>
    <property type="match status" value="1"/>
</dbReference>
<feature type="domain" description="Major facilitator superfamily (MFS) profile" evidence="10">
    <location>
        <begin position="79"/>
        <end position="516"/>
    </location>
</feature>
<evidence type="ECO:0000259" key="10">
    <source>
        <dbReference type="PROSITE" id="PS50850"/>
    </source>
</evidence>
<dbReference type="CDD" id="cd17358">
    <property type="entry name" value="MFS_GLUT6_8_Class3_like"/>
    <property type="match status" value="1"/>
</dbReference>
<feature type="transmembrane region" description="Helical" evidence="9">
    <location>
        <begin position="361"/>
        <end position="381"/>
    </location>
</feature>
<dbReference type="PRINTS" id="PR00171">
    <property type="entry name" value="SUGRTRNSPORT"/>
</dbReference>
<name>A0ABD2C145_VESSQ</name>
<feature type="transmembrane region" description="Helical" evidence="9">
    <location>
        <begin position="494"/>
        <end position="512"/>
    </location>
</feature>
<evidence type="ECO:0000256" key="6">
    <source>
        <dbReference type="ARBA" id="ARBA00023180"/>
    </source>
</evidence>
<feature type="transmembrane region" description="Helical" evidence="9">
    <location>
        <begin position="214"/>
        <end position="233"/>
    </location>
</feature>
<keyword evidence="4 9" id="KW-1133">Transmembrane helix</keyword>
<comment type="caution">
    <text evidence="11">The sequence shown here is derived from an EMBL/GenBank/DDBJ whole genome shotgun (WGS) entry which is preliminary data.</text>
</comment>
<keyword evidence="12" id="KW-1185">Reference proteome</keyword>
<evidence type="ECO:0000256" key="5">
    <source>
        <dbReference type="ARBA" id="ARBA00023136"/>
    </source>
</evidence>
<feature type="transmembrane region" description="Helical" evidence="9">
    <location>
        <begin position="180"/>
        <end position="202"/>
    </location>
</feature>
<evidence type="ECO:0000313" key="11">
    <source>
        <dbReference type="EMBL" id="KAL2738759.1"/>
    </source>
</evidence>
<dbReference type="InterPro" id="IPR003663">
    <property type="entry name" value="Sugar/inositol_transpt"/>
</dbReference>
<feature type="transmembrane region" description="Helical" evidence="9">
    <location>
        <begin position="388"/>
        <end position="410"/>
    </location>
</feature>
<evidence type="ECO:0000256" key="3">
    <source>
        <dbReference type="ARBA" id="ARBA00022692"/>
    </source>
</evidence>
<keyword evidence="3 9" id="KW-0812">Transmembrane</keyword>
<keyword evidence="5 9" id="KW-0472">Membrane</keyword>
<dbReference type="InterPro" id="IPR044775">
    <property type="entry name" value="MFS_ERD6/Tret1-like"/>
</dbReference>
<dbReference type="PANTHER" id="PTHR48021:SF47">
    <property type="entry name" value="GH17672P"/>
    <property type="match status" value="1"/>
</dbReference>
<dbReference type="PROSITE" id="PS50850">
    <property type="entry name" value="MFS"/>
    <property type="match status" value="1"/>
</dbReference>
<keyword evidence="2" id="KW-1003">Cell membrane</keyword>
<sequence>MAPTRREEEIEGRSYKEYAYSPVPASSSSAVYETTTTTLVKEPYVGSTNNGEEYRKSTFGIVTTKCSVPEMVEKGSTLLQYVAAAAANLSVMATGAMLGWTSPMLGRLVTKTSDSPLDRPITTDESSWIGSLVALGAAGGSFLAGYAAERFGRKYSLLFCVVPFSIGWALIATANSVIQFYIARIIFGIALSFAFTVVPMYVGEIAETSVRGALGSFLQLFITFGLLYSYVIGPYVSYTVFWILCACLPVVFFVLFLLMPESPYYLITKGNREAAVAALAKLRSKSEAAVQKEADDIQDILEESMKTETKISDLFNVKANFKALLYTCLLASFQQLTGINVVLFYMQSIFAATGSSMDSDVSTIIVGSVQVAASFVTPLIVDRLGRRLLLITSGIGEIVTLGALGLFFYLKDVQQDEEVVNSISWLPVVSLVIFIATYCIGWGPLPWAVMGEMFAPAVKSKASGITVCMCWFLAFFITKFSSNITETFGNHTTYWMFAVFCVLSVLFTIFVLPETKGKSLEQIQNELSGLKPTMSEFTNSDLPTKQ</sequence>
<protein>
    <submittedName>
        <fullName evidence="11">Facilitated trehalose transporter Tret1-2</fullName>
    </submittedName>
</protein>
<accession>A0ABD2C145</accession>
<dbReference type="Gene3D" id="1.20.1250.20">
    <property type="entry name" value="MFS general substrate transporter like domains"/>
    <property type="match status" value="1"/>
</dbReference>
<evidence type="ECO:0000313" key="12">
    <source>
        <dbReference type="Proteomes" id="UP001607302"/>
    </source>
</evidence>
<evidence type="ECO:0000256" key="4">
    <source>
        <dbReference type="ARBA" id="ARBA00022989"/>
    </source>
</evidence>
<feature type="transmembrane region" description="Helical" evidence="9">
    <location>
        <begin position="78"/>
        <end position="100"/>
    </location>
</feature>
<feature type="transmembrane region" description="Helical" evidence="9">
    <location>
        <begin position="239"/>
        <end position="259"/>
    </location>
</feature>
<gene>
    <name evidence="11" type="ORF">V1478_001325</name>
</gene>
<feature type="transmembrane region" description="Helical" evidence="9">
    <location>
        <begin position="128"/>
        <end position="148"/>
    </location>
</feature>
<dbReference type="Pfam" id="PF00083">
    <property type="entry name" value="Sugar_tr"/>
    <property type="match status" value="1"/>
</dbReference>
<organism evidence="11 12">
    <name type="scientific">Vespula squamosa</name>
    <name type="common">Southern yellow jacket</name>
    <name type="synonym">Wasp</name>
    <dbReference type="NCBI Taxonomy" id="30214"/>
    <lineage>
        <taxon>Eukaryota</taxon>
        <taxon>Metazoa</taxon>
        <taxon>Ecdysozoa</taxon>
        <taxon>Arthropoda</taxon>
        <taxon>Hexapoda</taxon>
        <taxon>Insecta</taxon>
        <taxon>Pterygota</taxon>
        <taxon>Neoptera</taxon>
        <taxon>Endopterygota</taxon>
        <taxon>Hymenoptera</taxon>
        <taxon>Apocrita</taxon>
        <taxon>Aculeata</taxon>
        <taxon>Vespoidea</taxon>
        <taxon>Vespidae</taxon>
        <taxon>Vespinae</taxon>
        <taxon>Vespula</taxon>
    </lineage>
</organism>
<evidence type="ECO:0000256" key="2">
    <source>
        <dbReference type="ARBA" id="ARBA00022475"/>
    </source>
</evidence>